<keyword evidence="2" id="KW-1185">Reference proteome</keyword>
<gene>
    <name evidence="1" type="ORF">GJ744_004953</name>
</gene>
<name>A0A8H7DXE3_9EURO</name>
<evidence type="ECO:0000313" key="2">
    <source>
        <dbReference type="Proteomes" id="UP000606974"/>
    </source>
</evidence>
<dbReference type="OrthoDB" id="10668824at2759"/>
<proteinExistence type="predicted"/>
<evidence type="ECO:0000313" key="1">
    <source>
        <dbReference type="EMBL" id="KAF7502884.1"/>
    </source>
</evidence>
<reference evidence="1" key="1">
    <citation type="submission" date="2020-02" db="EMBL/GenBank/DDBJ databases">
        <authorList>
            <person name="Palmer J.M."/>
        </authorList>
    </citation>
    <scope>NUCLEOTIDE SEQUENCE</scope>
    <source>
        <strain evidence="1">EPUS1.4</strain>
        <tissue evidence="1">Thallus</tissue>
    </source>
</reference>
<dbReference type="Proteomes" id="UP000606974">
    <property type="component" value="Unassembled WGS sequence"/>
</dbReference>
<comment type="caution">
    <text evidence="1">The sequence shown here is derived from an EMBL/GenBank/DDBJ whole genome shotgun (WGS) entry which is preliminary data.</text>
</comment>
<dbReference type="EMBL" id="JAACFV010000211">
    <property type="protein sequence ID" value="KAF7502884.1"/>
    <property type="molecule type" value="Genomic_DNA"/>
</dbReference>
<accession>A0A8H7DXE3</accession>
<dbReference type="AlphaFoldDB" id="A0A8H7DXE3"/>
<protein>
    <submittedName>
        <fullName evidence="1">Uncharacterized protein</fullName>
    </submittedName>
</protein>
<sequence length="154" mass="17303">MDKEFQENFSGLRRYWLESLLRELIYVSSFEQFSQAMIEAQSKILSASQNPCQDKGLSVLAANIEGLLFHRLGKDLVERNDISSLFEQIQVSQILTELKRHQPINHFSCALQWAGEDREASCGFATRLVACLSGPLQRRGGAGRVVPAGQPQHI</sequence>
<organism evidence="1 2">
    <name type="scientific">Endocarpon pusillum</name>
    <dbReference type="NCBI Taxonomy" id="364733"/>
    <lineage>
        <taxon>Eukaryota</taxon>
        <taxon>Fungi</taxon>
        <taxon>Dikarya</taxon>
        <taxon>Ascomycota</taxon>
        <taxon>Pezizomycotina</taxon>
        <taxon>Eurotiomycetes</taxon>
        <taxon>Chaetothyriomycetidae</taxon>
        <taxon>Verrucariales</taxon>
        <taxon>Verrucariaceae</taxon>
        <taxon>Endocarpon</taxon>
    </lineage>
</organism>